<dbReference type="EMBL" id="CP035945">
    <property type="protein sequence ID" value="QBE95491.1"/>
    <property type="molecule type" value="Genomic_DNA"/>
</dbReference>
<keyword evidence="1" id="KW-0805">Transcription regulation</keyword>
<dbReference type="SMART" id="SM00342">
    <property type="entry name" value="HTH_ARAC"/>
    <property type="match status" value="1"/>
</dbReference>
<dbReference type="InterPro" id="IPR037923">
    <property type="entry name" value="HTH-like"/>
</dbReference>
<evidence type="ECO:0000256" key="1">
    <source>
        <dbReference type="ARBA" id="ARBA00023015"/>
    </source>
</evidence>
<keyword evidence="2" id="KW-0238">DNA-binding</keyword>
<proteinExistence type="predicted"/>
<dbReference type="PANTHER" id="PTHR43280">
    <property type="entry name" value="ARAC-FAMILY TRANSCRIPTIONAL REGULATOR"/>
    <property type="match status" value="1"/>
</dbReference>
<organism evidence="5 6">
    <name type="scientific">Blautia producta</name>
    <dbReference type="NCBI Taxonomy" id="33035"/>
    <lineage>
        <taxon>Bacteria</taxon>
        <taxon>Bacillati</taxon>
        <taxon>Bacillota</taxon>
        <taxon>Clostridia</taxon>
        <taxon>Lachnospirales</taxon>
        <taxon>Lachnospiraceae</taxon>
        <taxon>Blautia</taxon>
    </lineage>
</organism>
<dbReference type="Gene3D" id="1.10.10.60">
    <property type="entry name" value="Homeodomain-like"/>
    <property type="match status" value="2"/>
</dbReference>
<dbReference type="InterPro" id="IPR014710">
    <property type="entry name" value="RmlC-like_jellyroll"/>
</dbReference>
<reference evidence="5 6" key="1">
    <citation type="submission" date="2019-01" db="EMBL/GenBank/DDBJ databases">
        <title>PMF-metabolizing Aryl O-demethylase.</title>
        <authorList>
            <person name="Kim M."/>
        </authorList>
    </citation>
    <scope>NUCLEOTIDE SEQUENCE [LARGE SCALE GENOMIC DNA]</scope>
    <source>
        <strain evidence="5 6">PMF1</strain>
    </source>
</reference>
<evidence type="ECO:0000256" key="3">
    <source>
        <dbReference type="ARBA" id="ARBA00023163"/>
    </source>
</evidence>
<evidence type="ECO:0000259" key="4">
    <source>
        <dbReference type="PROSITE" id="PS01124"/>
    </source>
</evidence>
<gene>
    <name evidence="5" type="primary">rhaR_2</name>
    <name evidence="5" type="ORF">PMF13cell1_01014</name>
</gene>
<dbReference type="GO" id="GO:0043565">
    <property type="term" value="F:sequence-specific DNA binding"/>
    <property type="evidence" value="ECO:0007669"/>
    <property type="project" value="InterPro"/>
</dbReference>
<dbReference type="InterPro" id="IPR018060">
    <property type="entry name" value="HTH_AraC"/>
</dbReference>
<dbReference type="AlphaFoldDB" id="A0A4P6LT95"/>
<dbReference type="GO" id="GO:0003700">
    <property type="term" value="F:DNA-binding transcription factor activity"/>
    <property type="evidence" value="ECO:0007669"/>
    <property type="project" value="InterPro"/>
</dbReference>
<protein>
    <submittedName>
        <fullName evidence="5">HTH-type transcriptional activator RhaR</fullName>
    </submittedName>
</protein>
<dbReference type="PROSITE" id="PS01124">
    <property type="entry name" value="HTH_ARAC_FAMILY_2"/>
    <property type="match status" value="1"/>
</dbReference>
<dbReference type="KEGG" id="bpro:PMF13cell1_01014"/>
<dbReference type="InterPro" id="IPR020449">
    <property type="entry name" value="Tscrpt_reg_AraC-type_HTH"/>
</dbReference>
<sequence length="351" mass="41246">MDSNNFFAIQMSTELREFEQILKKLYQRNPDKYLDLPHDMQYTHDLLKHAITKLNDNDAYLSKLLLSDLQEQNFFQKDLDVEIYQHLRYLPAQTHSHSFFEIVYVLQGECINYANNHALAMEEGDICILAPETSHALSVFTDNCIVFNIEIRTSTFETAFWDTLSDNDILANFFARTLYHSPSHPYLYFKTGTDYELQSYLGFVYDEYHDKRQFKKRMMNAIITAFFIVLLRNHGSDVILPNDGTEVTDPNTLFILKYMQEHFTTITLKELSDFFSYSERQMQRIIKSSTGKSFSENIQQLKMKKAARLLENSDLSISKIAEELGYVDPGNFRNIFKKYYGMTLSEYRSKL</sequence>
<keyword evidence="3" id="KW-0804">Transcription</keyword>
<dbReference type="Gene3D" id="2.60.120.10">
    <property type="entry name" value="Jelly Rolls"/>
    <property type="match status" value="1"/>
</dbReference>
<evidence type="ECO:0000313" key="6">
    <source>
        <dbReference type="Proteomes" id="UP000289794"/>
    </source>
</evidence>
<dbReference type="Proteomes" id="UP000289794">
    <property type="component" value="Chromosome"/>
</dbReference>
<dbReference type="Pfam" id="PF02311">
    <property type="entry name" value="AraC_binding"/>
    <property type="match status" value="1"/>
</dbReference>
<dbReference type="PRINTS" id="PR00032">
    <property type="entry name" value="HTHARAC"/>
</dbReference>
<dbReference type="SUPFAM" id="SSF51215">
    <property type="entry name" value="Regulatory protein AraC"/>
    <property type="match status" value="1"/>
</dbReference>
<name>A0A4P6LT95_9FIRM</name>
<dbReference type="SUPFAM" id="SSF46689">
    <property type="entry name" value="Homeodomain-like"/>
    <property type="match status" value="1"/>
</dbReference>
<dbReference type="PANTHER" id="PTHR43280:SF2">
    <property type="entry name" value="HTH-TYPE TRANSCRIPTIONAL REGULATOR EXSA"/>
    <property type="match status" value="1"/>
</dbReference>
<dbReference type="RefSeq" id="WP_130180026.1">
    <property type="nucleotide sequence ID" value="NZ_CP035945.1"/>
</dbReference>
<evidence type="ECO:0000256" key="2">
    <source>
        <dbReference type="ARBA" id="ARBA00023125"/>
    </source>
</evidence>
<feature type="domain" description="HTH araC/xylS-type" evidence="4">
    <location>
        <begin position="253"/>
        <end position="350"/>
    </location>
</feature>
<dbReference type="PROSITE" id="PS00041">
    <property type="entry name" value="HTH_ARAC_FAMILY_1"/>
    <property type="match status" value="1"/>
</dbReference>
<evidence type="ECO:0000313" key="5">
    <source>
        <dbReference type="EMBL" id="QBE95491.1"/>
    </source>
</evidence>
<dbReference type="InterPro" id="IPR009057">
    <property type="entry name" value="Homeodomain-like_sf"/>
</dbReference>
<dbReference type="InterPro" id="IPR003313">
    <property type="entry name" value="AraC-bd"/>
</dbReference>
<accession>A0A4P6LT95</accession>
<dbReference type="InterPro" id="IPR018062">
    <property type="entry name" value="HTH_AraC-typ_CS"/>
</dbReference>
<dbReference type="Pfam" id="PF12833">
    <property type="entry name" value="HTH_18"/>
    <property type="match status" value="1"/>
</dbReference>